<proteinExistence type="predicted"/>
<dbReference type="OrthoDB" id="5757762at2"/>
<organism evidence="1 2">
    <name type="scientific">Jezberella montanilacus</name>
    <dbReference type="NCBI Taxonomy" id="323426"/>
    <lineage>
        <taxon>Bacteria</taxon>
        <taxon>Pseudomonadati</taxon>
        <taxon>Pseudomonadota</taxon>
        <taxon>Betaproteobacteria</taxon>
        <taxon>Burkholderiales</taxon>
        <taxon>Alcaligenaceae</taxon>
        <taxon>Jezberella</taxon>
    </lineage>
</organism>
<dbReference type="Gene3D" id="2.40.320.10">
    <property type="entry name" value="Hypothetical Protein Pfu-838710-001"/>
    <property type="match status" value="1"/>
</dbReference>
<dbReference type="SUPFAM" id="SSF55154">
    <property type="entry name" value="CYTH-like phosphatases"/>
    <property type="match status" value="1"/>
</dbReference>
<evidence type="ECO:0000313" key="1">
    <source>
        <dbReference type="EMBL" id="PRZ00771.1"/>
    </source>
</evidence>
<gene>
    <name evidence="1" type="ORF">BCM14_0242</name>
</gene>
<name>A0A2T0XPB6_9BURK</name>
<dbReference type="InterPro" id="IPR033469">
    <property type="entry name" value="CYTH-like_dom_sf"/>
</dbReference>
<dbReference type="RefSeq" id="WP_106226177.1">
    <property type="nucleotide sequence ID" value="NZ_PVTV01000003.1"/>
</dbReference>
<protein>
    <submittedName>
        <fullName evidence="1">Uncharacterized protein</fullName>
    </submittedName>
</protein>
<comment type="caution">
    <text evidence="1">The sequence shown here is derived from an EMBL/GenBank/DDBJ whole genome shotgun (WGS) entry which is preliminary data.</text>
</comment>
<evidence type="ECO:0000313" key="2">
    <source>
        <dbReference type="Proteomes" id="UP000238308"/>
    </source>
</evidence>
<accession>A0A2T0XPB6</accession>
<dbReference type="EMBL" id="PVTV01000003">
    <property type="protein sequence ID" value="PRZ00771.1"/>
    <property type="molecule type" value="Genomic_DNA"/>
</dbReference>
<dbReference type="Proteomes" id="UP000238308">
    <property type="component" value="Unassembled WGS sequence"/>
</dbReference>
<keyword evidence="2" id="KW-1185">Reference proteome</keyword>
<sequence length="279" mass="31706">MKQAQYKLDKRVTNREYKLLLKPAGLDRRSRIMQLDSLLSAFCSKSAVTFFHSDNANTGLRNVIFYDTPEQDLRQNNLILRVRESRQNVWVDDWCEVTFKCRAGDVAQSMVFDPTPSASHPFRLRFKEEVLRGDQLGTARSIYSNNSILDTVPIDALFKKTVPSAVKFFPDLARLNLSASTPVRIVGGRTNKILEACLPLGTLMFGSGVQAHCDVAIWMRSVGDPIVGELAFSYRVTDENRDKVKAHQRADQFFMALQHAIADWLQTGTTKTELVYRQR</sequence>
<dbReference type="AlphaFoldDB" id="A0A2T0XPB6"/>
<reference evidence="1 2" key="1">
    <citation type="submission" date="2018-03" db="EMBL/GenBank/DDBJ databases">
        <title>Genomic Encyclopedia of Type Strains, Phase III (KMG-III): the genomes of soil and plant-associated and newly described type strains.</title>
        <authorList>
            <person name="Whitman W."/>
        </authorList>
    </citation>
    <scope>NUCLEOTIDE SEQUENCE [LARGE SCALE GENOMIC DNA]</scope>
    <source>
        <strain evidence="1 2">MWH-P2sevCIIIb</strain>
    </source>
</reference>